<dbReference type="PANTHER" id="PTHR10357">
    <property type="entry name" value="ALPHA-AMYLASE FAMILY MEMBER"/>
    <property type="match status" value="1"/>
</dbReference>
<reference evidence="6" key="2">
    <citation type="submission" date="2020-01" db="EMBL/GenBank/DDBJ databases">
        <authorList>
            <consortium name="NCBI Pathogen Detection Project"/>
        </authorList>
    </citation>
    <scope>NUCLEOTIDE SEQUENCE</scope>
    <source>
        <strain evidence="6">CFIAFB20140010</strain>
        <strain evidence="7">LiDS0115</strain>
    </source>
</reference>
<dbReference type="PANTHER" id="PTHR10357:SF217">
    <property type="entry name" value="TREHALOSE-6-PHOSPHATE HYDROLASE"/>
    <property type="match status" value="1"/>
</dbReference>
<dbReference type="RefSeq" id="WP_014601947.1">
    <property type="nucleotide sequence ID" value="NC_021823.1"/>
</dbReference>
<dbReference type="GO" id="GO:0004556">
    <property type="term" value="F:alpha-amylase activity"/>
    <property type="evidence" value="ECO:0007669"/>
    <property type="project" value="TreeGrafter"/>
</dbReference>
<keyword evidence="2 6" id="KW-0378">Hydrolase</keyword>
<keyword evidence="3 6" id="KW-0326">Glycosidase</keyword>
<dbReference type="Gene3D" id="3.20.20.80">
    <property type="entry name" value="Glycosidases"/>
    <property type="match status" value="1"/>
</dbReference>
<dbReference type="Proteomes" id="UP000841561">
    <property type="component" value="Unassembled WGS sequence"/>
</dbReference>
<gene>
    <name evidence="6" type="primary">treC</name>
    <name evidence="6" type="ORF">GYP27_14315</name>
    <name evidence="7" type="ORF">GZK27_05630</name>
</gene>
<dbReference type="AlphaFoldDB" id="A0A3T1TIA7"/>
<evidence type="ECO:0000313" key="8">
    <source>
        <dbReference type="Proteomes" id="UP000841561"/>
    </source>
</evidence>
<dbReference type="GO" id="GO:0008788">
    <property type="term" value="F:alpha,alpha-phosphotrehalase activity"/>
    <property type="evidence" value="ECO:0007669"/>
    <property type="project" value="UniProtKB-UniRule"/>
</dbReference>
<dbReference type="Proteomes" id="UP000840569">
    <property type="component" value="Unassembled WGS sequence"/>
</dbReference>
<evidence type="ECO:0000256" key="1">
    <source>
        <dbReference type="ARBA" id="ARBA00008061"/>
    </source>
</evidence>
<name>A0A3T1TIA7_LISMN</name>
<comment type="caution">
    <text evidence="6">The sequence shown here is derived from an EMBL/GenBank/DDBJ whole genome shotgun (WGS) entry which is preliminary data.</text>
</comment>
<accession>A0A3T1TIA7</accession>
<dbReference type="CDD" id="cd11333">
    <property type="entry name" value="AmyAc_SI_OligoGlu_DGase"/>
    <property type="match status" value="1"/>
</dbReference>
<sequence>MTKFAQKTIYQVYPKSFYDTTGDGTGDIPGITAKLDYLQELGIEMIWLNPFYPSPQNDNGYDIADYTAVDPLFGTMDDVTTLIKEAKKRNIGIMIDLVLNHTSTEHPWFKKALAGDPFYRDFYYFRQAKVDGSPPTNWVSKFGGNAWEKLPGSSEYYLHLYDVTQADLDWANPNVREALFDVVNFWIDKGVEGFRLDVLNVIAKPKFLEDDFEGDGRRFYTDGPGIHAYLKELHERTFGDKAIITVGEMSSTDIDNCIRYSNPDEKELSMVFHFHHLKVDYPDGEKWRLADVNFENLKSIFHTWQVAMSEENGWDALFWNNHDQPRALGRFASDKPEHYYHSATLLGATIHFMRGTPFVYMGEEIGMMNPKFPTIDDYVDVETLNHFDILQKNGLSEQEVMEIIKERSRDNSRTPMQWDDSQNAGFTTGTPWLKVADNANEINVQTALSNKTSIFYFYQKLIALRKEHPVIQTGDYTPYLTEEDSIIAYKRSNETTSLLSIHHFGSEKKKIQLPTEFLNAEVLLSNYERQRISSELELAPYETLTLMQMKKA</sequence>
<dbReference type="EC" id="3.2.1.93" evidence="4"/>
<dbReference type="SUPFAM" id="SSF51011">
    <property type="entry name" value="Glycosyl hydrolase domain"/>
    <property type="match status" value="1"/>
</dbReference>
<dbReference type="NCBIfam" id="TIGR02403">
    <property type="entry name" value="trehalose_treC"/>
    <property type="match status" value="1"/>
</dbReference>
<dbReference type="InterPro" id="IPR012769">
    <property type="entry name" value="Trehalose_TreC"/>
</dbReference>
<dbReference type="SUPFAM" id="SSF51445">
    <property type="entry name" value="(Trans)glycosidases"/>
    <property type="match status" value="1"/>
</dbReference>
<dbReference type="GO" id="GO:0005737">
    <property type="term" value="C:cytoplasm"/>
    <property type="evidence" value="ECO:0007669"/>
    <property type="project" value="UniProtKB-UniRule"/>
</dbReference>
<dbReference type="SMART" id="SM00642">
    <property type="entry name" value="Aamy"/>
    <property type="match status" value="1"/>
</dbReference>
<feature type="domain" description="Glycosyl hydrolase family 13 catalytic" evidence="5">
    <location>
        <begin position="11"/>
        <end position="413"/>
    </location>
</feature>
<evidence type="ECO:0000256" key="3">
    <source>
        <dbReference type="ARBA" id="ARBA00023295"/>
    </source>
</evidence>
<dbReference type="FunFam" id="3.20.20.80:FF:000064">
    <property type="entry name" value="Oligo-1,6-glucosidase"/>
    <property type="match status" value="1"/>
</dbReference>
<dbReference type="EMBL" id="DAAKPP010000002">
    <property type="protein sequence ID" value="HAC3054979.1"/>
    <property type="molecule type" value="Genomic_DNA"/>
</dbReference>
<dbReference type="InterPro" id="IPR017853">
    <property type="entry name" value="GH"/>
</dbReference>
<comment type="similarity">
    <text evidence="1">Belongs to the glycosyl hydrolase 13 family.</text>
</comment>
<dbReference type="NCBIfam" id="NF008183">
    <property type="entry name" value="PRK10933.1"/>
    <property type="match status" value="1"/>
</dbReference>
<protein>
    <recommendedName>
        <fullName evidence="4">Alpha,alpha-phosphotrehalase</fullName>
        <ecNumber evidence="4">3.2.1.93</ecNumber>
    </recommendedName>
</protein>
<dbReference type="InterPro" id="IPR006047">
    <property type="entry name" value="GH13_cat_dom"/>
</dbReference>
<dbReference type="FunFam" id="3.90.400.10:FF:000002">
    <property type="entry name" value="Sucrose isomerase"/>
    <property type="match status" value="1"/>
</dbReference>
<reference evidence="6 8" key="1">
    <citation type="journal article" date="2018" name="Genome Biol.">
        <title>SKESA: strategic k-mer extension for scrupulous assemblies.</title>
        <authorList>
            <person name="Souvorov A."/>
            <person name="Agarwala R."/>
            <person name="Lipman D.J."/>
        </authorList>
    </citation>
    <scope>NUCLEOTIDE SEQUENCE [LARGE SCALE GENOMIC DNA]</scope>
    <source>
        <strain evidence="6">CFIAFB20140010</strain>
        <strain evidence="7 8">LiDS0115</strain>
    </source>
</reference>
<dbReference type="Gene3D" id="3.90.400.10">
    <property type="entry name" value="Oligo-1,6-glucosidase, Domain 2"/>
    <property type="match status" value="1"/>
</dbReference>
<dbReference type="InterPro" id="IPR056300">
    <property type="entry name" value="SusG-like_C"/>
</dbReference>
<dbReference type="Pfam" id="PF00128">
    <property type="entry name" value="Alpha-amylase"/>
    <property type="match status" value="1"/>
</dbReference>
<dbReference type="InterPro" id="IPR013780">
    <property type="entry name" value="Glyco_hydro_b"/>
</dbReference>
<organism evidence="6">
    <name type="scientific">Listeria monocytogenes</name>
    <dbReference type="NCBI Taxonomy" id="1639"/>
    <lineage>
        <taxon>Bacteria</taxon>
        <taxon>Bacillati</taxon>
        <taxon>Bacillota</taxon>
        <taxon>Bacilli</taxon>
        <taxon>Bacillales</taxon>
        <taxon>Listeriaceae</taxon>
        <taxon>Listeria</taxon>
    </lineage>
</organism>
<evidence type="ECO:0000256" key="4">
    <source>
        <dbReference type="NCBIfam" id="TIGR02403"/>
    </source>
</evidence>
<evidence type="ECO:0000256" key="2">
    <source>
        <dbReference type="ARBA" id="ARBA00022801"/>
    </source>
</evidence>
<dbReference type="Gene3D" id="2.60.40.1180">
    <property type="entry name" value="Golgi alpha-mannosidase II"/>
    <property type="match status" value="1"/>
</dbReference>
<evidence type="ECO:0000313" key="7">
    <source>
        <dbReference type="EMBL" id="HAC3054979.1"/>
    </source>
</evidence>
<evidence type="ECO:0000313" key="6">
    <source>
        <dbReference type="EMBL" id="HAB7723156.1"/>
    </source>
</evidence>
<dbReference type="GO" id="GO:0005993">
    <property type="term" value="P:trehalose catabolic process"/>
    <property type="evidence" value="ECO:0007669"/>
    <property type="project" value="InterPro"/>
</dbReference>
<dbReference type="EMBL" id="DAAHYZ010000013">
    <property type="protein sequence ID" value="HAB7723156.1"/>
    <property type="molecule type" value="Genomic_DNA"/>
</dbReference>
<evidence type="ECO:0000259" key="5">
    <source>
        <dbReference type="SMART" id="SM00642"/>
    </source>
</evidence>
<dbReference type="Pfam" id="PF23915">
    <property type="entry name" value="SusG_C"/>
    <property type="match status" value="1"/>
</dbReference>
<dbReference type="InterPro" id="IPR045857">
    <property type="entry name" value="O16G_dom_2"/>
</dbReference>
<proteinExistence type="inferred from homology"/>